<feature type="compositionally biased region" description="Polar residues" evidence="1">
    <location>
        <begin position="76"/>
        <end position="89"/>
    </location>
</feature>
<dbReference type="EMBL" id="BAAFGZ010000202">
    <property type="protein sequence ID" value="GAB0136551.1"/>
    <property type="molecule type" value="Genomic_DNA"/>
</dbReference>
<feature type="compositionally biased region" description="Basic and acidic residues" evidence="1">
    <location>
        <begin position="250"/>
        <end position="261"/>
    </location>
</feature>
<comment type="caution">
    <text evidence="2">The sequence shown here is derived from an EMBL/GenBank/DDBJ whole genome shotgun (WGS) entry which is preliminary data.</text>
</comment>
<feature type="region of interest" description="Disordered" evidence="1">
    <location>
        <begin position="250"/>
        <end position="278"/>
    </location>
</feature>
<sequence length="278" mass="30840">MSDDNIRHSYETRGSLRKLLSKMEDNDPESSDCLPPLHPAGPRHGDQPNGKVSSSSDESFNKDSIASSEPFPKMSTPPSSIKPTGSSPSIPFGGPRTAPGPSSSRGAYFDTILSPSEFIIEKEPSPSNVTLPPVAPSPHVSKETNQEPTSKAAGKRKRNDKSPSPSDDILGPFAHELDRSTRERLRIEAEALRDESGQVCPLKMAQLFMANSTLRAARWTELDEGERAIKRMRQDNLDLERLRERQEIGEAGKREREEKRLANKRKYGLIRNKTPKTT</sequence>
<keyword evidence="3" id="KW-1185">Reference proteome</keyword>
<evidence type="ECO:0000313" key="2">
    <source>
        <dbReference type="EMBL" id="GAB0136551.1"/>
    </source>
</evidence>
<evidence type="ECO:0000313" key="3">
    <source>
        <dbReference type="Proteomes" id="UP001562357"/>
    </source>
</evidence>
<proteinExistence type="predicted"/>
<accession>A0ABQ0CSY2</accession>
<dbReference type="Proteomes" id="UP001562357">
    <property type="component" value="Unassembled WGS sequence"/>
</dbReference>
<name>A0ABQ0CSY2_9HYPO</name>
<evidence type="ECO:0000256" key="1">
    <source>
        <dbReference type="SAM" id="MobiDB-lite"/>
    </source>
</evidence>
<feature type="compositionally biased region" description="Low complexity" evidence="1">
    <location>
        <begin position="53"/>
        <end position="64"/>
    </location>
</feature>
<feature type="region of interest" description="Disordered" evidence="1">
    <location>
        <begin position="1"/>
        <end position="177"/>
    </location>
</feature>
<organism evidence="2 3">
    <name type="scientific">Epichloe bromicola</name>
    <dbReference type="NCBI Taxonomy" id="79588"/>
    <lineage>
        <taxon>Eukaryota</taxon>
        <taxon>Fungi</taxon>
        <taxon>Dikarya</taxon>
        <taxon>Ascomycota</taxon>
        <taxon>Pezizomycotina</taxon>
        <taxon>Sordariomycetes</taxon>
        <taxon>Hypocreomycetidae</taxon>
        <taxon>Hypocreales</taxon>
        <taxon>Clavicipitaceae</taxon>
        <taxon>Epichloe</taxon>
    </lineage>
</organism>
<reference evidence="3" key="1">
    <citation type="submission" date="2024-06" db="EMBL/GenBank/DDBJ databases">
        <title>Draft Genome Sequences of Epichloe bromicola Strains Isolated from Elymus ciliaris.</title>
        <authorList>
            <consortium name="Epichloe bromicola genome sequencing consortium"/>
            <person name="Miura A."/>
            <person name="Imano S."/>
            <person name="Ashida A."/>
            <person name="Sato I."/>
            <person name="Chiba S."/>
            <person name="Tanaka A."/>
            <person name="Camagna M."/>
            <person name="Takemoto D."/>
        </authorList>
    </citation>
    <scope>NUCLEOTIDE SEQUENCE [LARGE SCALE GENOMIC DNA]</scope>
    <source>
        <strain evidence="3">DP</strain>
    </source>
</reference>
<protein>
    <submittedName>
        <fullName evidence="2">Uncharacterized protein</fullName>
    </submittedName>
</protein>
<feature type="compositionally biased region" description="Basic and acidic residues" evidence="1">
    <location>
        <begin position="1"/>
        <end position="11"/>
    </location>
</feature>
<gene>
    <name evidence="2" type="primary">g4849</name>
    <name evidence="2" type="ORF">EsDP_00004849</name>
</gene>